<keyword evidence="3" id="KW-1185">Reference proteome</keyword>
<dbReference type="RefSeq" id="WP_144688101.1">
    <property type="nucleotide sequence ID" value="NZ_VLLQ01000005.1"/>
</dbReference>
<dbReference type="Pfam" id="PF09820">
    <property type="entry name" value="AAA-ATPase_like"/>
    <property type="match status" value="1"/>
</dbReference>
<dbReference type="PANTHER" id="PTHR34825:SF1">
    <property type="entry name" value="AAA-ATPASE-LIKE DOMAIN-CONTAINING PROTEIN"/>
    <property type="match status" value="1"/>
</dbReference>
<gene>
    <name evidence="2" type="ORF">GJE22_04145</name>
</gene>
<sequence>MAVTSERRYPAGIQTFSEIREQSYVYIDKSAFVYRLAHESGEAFFLSRPRRFGKSLLVSTMQSYFEGRKELFEGLEVAALESDWVSYPVFRIDLSTIKTKSVDELRAGLSEALQRLERRFGTDGATTLGGRLHSLIERAHEQSGCRVVVLVDEYDAPLLNVIDEPHLLEPVREVMREFFMPLKACDEHLRFVFLTGITKFSQLGIFSELNNLRDISREPAYAALCGITQDELMGEMQQDIALLAERMGEQTNSVAVRLKDHYDGYHFCEPSPDIYNPFSLLYAFAQGEIGSYWYASGTPTFLLQLISSQGWQLADLQERDVLASEFDVPIEAASSPLAILYQTGYVTIKAYDRESRVYTLGIPNREVSHRLSESLR</sequence>
<dbReference type="AlphaFoldDB" id="A0A7K0G8W7"/>
<dbReference type="InterPro" id="IPR018631">
    <property type="entry name" value="AAA-ATPase-like_dom"/>
</dbReference>
<evidence type="ECO:0000259" key="1">
    <source>
        <dbReference type="Pfam" id="PF09820"/>
    </source>
</evidence>
<comment type="caution">
    <text evidence="2">The sequence shown here is derived from an EMBL/GenBank/DDBJ whole genome shotgun (WGS) entry which is preliminary data.</text>
</comment>
<proteinExistence type="predicted"/>
<dbReference type="Proteomes" id="UP000470010">
    <property type="component" value="Unassembled WGS sequence"/>
</dbReference>
<name>A0A7K0G8W7_9ACTN</name>
<dbReference type="EMBL" id="VTFZ01000003">
    <property type="protein sequence ID" value="MRX79794.1"/>
    <property type="molecule type" value="Genomic_DNA"/>
</dbReference>
<evidence type="ECO:0000313" key="3">
    <source>
        <dbReference type="Proteomes" id="UP000470010"/>
    </source>
</evidence>
<dbReference type="InterPro" id="IPR027417">
    <property type="entry name" value="P-loop_NTPase"/>
</dbReference>
<accession>A0A7K0G8W7</accession>
<protein>
    <submittedName>
        <fullName evidence="2">AAA family ATPase</fullName>
    </submittedName>
</protein>
<dbReference type="SUPFAM" id="SSF52540">
    <property type="entry name" value="P-loop containing nucleoside triphosphate hydrolases"/>
    <property type="match status" value="1"/>
</dbReference>
<evidence type="ECO:0000313" key="2">
    <source>
        <dbReference type="EMBL" id="MRX79794.1"/>
    </source>
</evidence>
<organism evidence="2 3">
    <name type="scientific">Enorma shizhengliae</name>
    <dbReference type="NCBI Taxonomy" id="2606615"/>
    <lineage>
        <taxon>Bacteria</taxon>
        <taxon>Bacillati</taxon>
        <taxon>Actinomycetota</taxon>
        <taxon>Coriobacteriia</taxon>
        <taxon>Coriobacteriales</taxon>
        <taxon>Coriobacteriaceae</taxon>
        <taxon>Enorma</taxon>
    </lineage>
</organism>
<feature type="domain" description="AAA-ATPase-like" evidence="1">
    <location>
        <begin position="10"/>
        <end position="206"/>
    </location>
</feature>
<reference evidence="3" key="1">
    <citation type="submission" date="2019-08" db="EMBL/GenBank/DDBJ databases">
        <title>Arthrobacter sp. nov., isolated from plateau pika and Tibetan wild ass.</title>
        <authorList>
            <person name="Ge Y."/>
        </authorList>
    </citation>
    <scope>NUCLEOTIDE SEQUENCE [LARGE SCALE GENOMIC DNA]</scope>
    <source>
        <strain evidence="3">HF-1365</strain>
    </source>
</reference>
<dbReference type="PANTHER" id="PTHR34825">
    <property type="entry name" value="CONSERVED PROTEIN, WITH A WEAK D-GALACTARATE DEHYDRATASE/ALTRONATE HYDROLASE DOMAIN"/>
    <property type="match status" value="1"/>
</dbReference>